<protein>
    <recommendedName>
        <fullName evidence="8">RTA1 like protein</fullName>
    </recommendedName>
</protein>
<organism evidence="6 7">
    <name type="scientific">Phomopsis amygdali</name>
    <name type="common">Fusicoccum amygdali</name>
    <dbReference type="NCBI Taxonomy" id="1214568"/>
    <lineage>
        <taxon>Eukaryota</taxon>
        <taxon>Fungi</taxon>
        <taxon>Dikarya</taxon>
        <taxon>Ascomycota</taxon>
        <taxon>Pezizomycotina</taxon>
        <taxon>Sordariomycetes</taxon>
        <taxon>Sordariomycetidae</taxon>
        <taxon>Diaporthales</taxon>
        <taxon>Diaporthaceae</taxon>
        <taxon>Diaporthe</taxon>
    </lineage>
</organism>
<dbReference type="PANTHER" id="PTHR31465">
    <property type="entry name" value="PROTEIN RTA1-RELATED"/>
    <property type="match status" value="1"/>
</dbReference>
<keyword evidence="2 5" id="KW-0812">Transmembrane</keyword>
<sequence length="276" mass="30561">MAKYNLYKYTPSGAAAMIFLIGFIIGCAWHIYIIIRRRAWYFIPLIIGCLLEIVGYLGRFLSANDTSSLAFFMMQTLCLLVAPALFAASIYMVLGRLILHLHSTPLSPIKPSRLTKIFVVGDILSFLVQVMGAGMLASAGSMNTGKTVILLGLAVQLIFFGLFVVAAAVFHHRLLDHVPNSVLHEEATPGWRRHIRGWRGVMSVLYVASGLIFVRSMFRLIEYIEGNDGVLLSTEVYLYIFDALLMLGVVAATAVLHPAKYVPGRKEIMAMQDMDG</sequence>
<feature type="transmembrane region" description="Helical" evidence="5">
    <location>
        <begin position="148"/>
        <end position="170"/>
    </location>
</feature>
<dbReference type="InterPro" id="IPR007568">
    <property type="entry name" value="RTA1"/>
</dbReference>
<evidence type="ECO:0000256" key="1">
    <source>
        <dbReference type="ARBA" id="ARBA00004141"/>
    </source>
</evidence>
<feature type="transmembrane region" description="Helical" evidence="5">
    <location>
        <begin position="114"/>
        <end position="136"/>
    </location>
</feature>
<dbReference type="GO" id="GO:0016020">
    <property type="term" value="C:membrane"/>
    <property type="evidence" value="ECO:0007669"/>
    <property type="project" value="UniProtKB-SubCell"/>
</dbReference>
<dbReference type="Pfam" id="PF04479">
    <property type="entry name" value="RTA1"/>
    <property type="match status" value="1"/>
</dbReference>
<name>A0AAD9SP08_PHOAM</name>
<dbReference type="EMBL" id="JAUJFL010000002">
    <property type="protein sequence ID" value="KAK2611367.1"/>
    <property type="molecule type" value="Genomic_DNA"/>
</dbReference>
<evidence type="ECO:0000256" key="2">
    <source>
        <dbReference type="ARBA" id="ARBA00022692"/>
    </source>
</evidence>
<evidence type="ECO:0008006" key="8">
    <source>
        <dbReference type="Google" id="ProtNLM"/>
    </source>
</evidence>
<comment type="caution">
    <text evidence="6">The sequence shown here is derived from an EMBL/GenBank/DDBJ whole genome shotgun (WGS) entry which is preliminary data.</text>
</comment>
<gene>
    <name evidence="6" type="ORF">N8I77_004711</name>
</gene>
<dbReference type="PANTHER" id="PTHR31465:SF1">
    <property type="entry name" value="PROTEIN RTA1-RELATED"/>
    <property type="match status" value="1"/>
</dbReference>
<feature type="transmembrane region" description="Helical" evidence="5">
    <location>
        <begin position="39"/>
        <end position="57"/>
    </location>
</feature>
<dbReference type="PROSITE" id="PS51257">
    <property type="entry name" value="PROKAR_LIPOPROTEIN"/>
    <property type="match status" value="1"/>
</dbReference>
<evidence type="ECO:0000313" key="7">
    <source>
        <dbReference type="Proteomes" id="UP001265746"/>
    </source>
</evidence>
<feature type="transmembrane region" description="Helical" evidence="5">
    <location>
        <begin position="236"/>
        <end position="256"/>
    </location>
</feature>
<comment type="subcellular location">
    <subcellularLocation>
        <location evidence="1">Membrane</location>
        <topology evidence="1">Multi-pass membrane protein</topology>
    </subcellularLocation>
</comment>
<keyword evidence="7" id="KW-1185">Reference proteome</keyword>
<proteinExistence type="predicted"/>
<dbReference type="Proteomes" id="UP001265746">
    <property type="component" value="Unassembled WGS sequence"/>
</dbReference>
<feature type="transmembrane region" description="Helical" evidence="5">
    <location>
        <begin position="69"/>
        <end position="94"/>
    </location>
</feature>
<feature type="transmembrane region" description="Helical" evidence="5">
    <location>
        <begin position="12"/>
        <end position="32"/>
    </location>
</feature>
<dbReference type="AlphaFoldDB" id="A0AAD9SP08"/>
<evidence type="ECO:0000256" key="3">
    <source>
        <dbReference type="ARBA" id="ARBA00022989"/>
    </source>
</evidence>
<evidence type="ECO:0000313" key="6">
    <source>
        <dbReference type="EMBL" id="KAK2611367.1"/>
    </source>
</evidence>
<evidence type="ECO:0000256" key="4">
    <source>
        <dbReference type="ARBA" id="ARBA00023136"/>
    </source>
</evidence>
<keyword evidence="4 5" id="KW-0472">Membrane</keyword>
<keyword evidence="3 5" id="KW-1133">Transmembrane helix</keyword>
<reference evidence="6" key="1">
    <citation type="submission" date="2023-06" db="EMBL/GenBank/DDBJ databases">
        <authorList>
            <person name="Noh H."/>
        </authorList>
    </citation>
    <scope>NUCLEOTIDE SEQUENCE</scope>
    <source>
        <strain evidence="6">DUCC20226</strain>
    </source>
</reference>
<evidence type="ECO:0000256" key="5">
    <source>
        <dbReference type="SAM" id="Phobius"/>
    </source>
</evidence>
<feature type="transmembrane region" description="Helical" evidence="5">
    <location>
        <begin position="201"/>
        <end position="221"/>
    </location>
</feature>
<accession>A0AAD9SP08</accession>